<feature type="region of interest" description="Disordered" evidence="2">
    <location>
        <begin position="51"/>
        <end position="195"/>
    </location>
</feature>
<dbReference type="AlphaFoldDB" id="A0A9D3MIL3"/>
<feature type="compositionally biased region" description="Basic and acidic residues" evidence="2">
    <location>
        <begin position="172"/>
        <end position="185"/>
    </location>
</feature>
<dbReference type="PANTHER" id="PTHR18870:SF8">
    <property type="entry name" value="PROTEIN FAM184B"/>
    <property type="match status" value="1"/>
</dbReference>
<comment type="caution">
    <text evidence="3">The sequence shown here is derived from an EMBL/GenBank/DDBJ whole genome shotgun (WGS) entry which is preliminary data.</text>
</comment>
<organism evidence="3 4">
    <name type="scientific">Anguilla anguilla</name>
    <name type="common">European freshwater eel</name>
    <name type="synonym">Muraena anguilla</name>
    <dbReference type="NCBI Taxonomy" id="7936"/>
    <lineage>
        <taxon>Eukaryota</taxon>
        <taxon>Metazoa</taxon>
        <taxon>Chordata</taxon>
        <taxon>Craniata</taxon>
        <taxon>Vertebrata</taxon>
        <taxon>Euteleostomi</taxon>
        <taxon>Actinopterygii</taxon>
        <taxon>Neopterygii</taxon>
        <taxon>Teleostei</taxon>
        <taxon>Anguilliformes</taxon>
        <taxon>Anguillidae</taxon>
        <taxon>Anguilla</taxon>
    </lineage>
</organism>
<keyword evidence="1" id="KW-0175">Coiled coil</keyword>
<proteinExistence type="predicted"/>
<keyword evidence="4" id="KW-1185">Reference proteome</keyword>
<dbReference type="Proteomes" id="UP001044222">
    <property type="component" value="Unassembled WGS sequence"/>
</dbReference>
<name>A0A9D3MIL3_ANGAN</name>
<evidence type="ECO:0000313" key="4">
    <source>
        <dbReference type="Proteomes" id="UP001044222"/>
    </source>
</evidence>
<reference evidence="3" key="1">
    <citation type="submission" date="2021-01" db="EMBL/GenBank/DDBJ databases">
        <title>A chromosome-scale assembly of European eel, Anguilla anguilla.</title>
        <authorList>
            <person name="Henkel C."/>
            <person name="Jong-Raadsen S.A."/>
            <person name="Dufour S."/>
            <person name="Weltzien F.-A."/>
            <person name="Palstra A.P."/>
            <person name="Pelster B."/>
            <person name="Spaink H.P."/>
            <person name="Van Den Thillart G.E."/>
            <person name="Jansen H."/>
            <person name="Zahm M."/>
            <person name="Klopp C."/>
            <person name="Cedric C."/>
            <person name="Louis A."/>
            <person name="Berthelot C."/>
            <person name="Parey E."/>
            <person name="Roest Crollius H."/>
            <person name="Montfort J."/>
            <person name="Robinson-Rechavi M."/>
            <person name="Bucao C."/>
            <person name="Bouchez O."/>
            <person name="Gislard M."/>
            <person name="Lluch J."/>
            <person name="Milhes M."/>
            <person name="Lampietro C."/>
            <person name="Lopez Roques C."/>
            <person name="Donnadieu C."/>
            <person name="Braasch I."/>
            <person name="Desvignes T."/>
            <person name="Postlethwait J."/>
            <person name="Bobe J."/>
            <person name="Guiguen Y."/>
            <person name="Dirks R."/>
        </authorList>
    </citation>
    <scope>NUCLEOTIDE SEQUENCE</scope>
    <source>
        <strain evidence="3">Tag_6206</strain>
        <tissue evidence="3">Liver</tissue>
    </source>
</reference>
<feature type="compositionally biased region" description="Pro residues" evidence="2">
    <location>
        <begin position="102"/>
        <end position="114"/>
    </location>
</feature>
<gene>
    <name evidence="3" type="ORF">ANANG_G00110840</name>
</gene>
<evidence type="ECO:0000256" key="1">
    <source>
        <dbReference type="ARBA" id="ARBA00023054"/>
    </source>
</evidence>
<dbReference type="EMBL" id="JAFIRN010000005">
    <property type="protein sequence ID" value="KAG5849474.1"/>
    <property type="molecule type" value="Genomic_DNA"/>
</dbReference>
<sequence>MKRRESRIEDLQVIGLLQDKLSERDQLIKRLVEERHHLHQHPLVVGDSSTLKMYENRAQPGSLTPTMRKKKMEDTPPRVTSVPNLSSYEKSFLGAEAVAGPLPVPSPSRTPSGPPASSTAAAPPGRPRPPPRSRPLLEPRQGGRYSRGSSADDFQQSANSYGQPPRTPSEQRSLEPRPDPHDPQRQEWFTKYFSF</sequence>
<protein>
    <submittedName>
        <fullName evidence="3">Uncharacterized protein</fullName>
    </submittedName>
</protein>
<evidence type="ECO:0000256" key="2">
    <source>
        <dbReference type="SAM" id="MobiDB-lite"/>
    </source>
</evidence>
<dbReference type="PANTHER" id="PTHR18870">
    <property type="entry name" value="PROTEIN TAG-278-RELATED"/>
    <property type="match status" value="1"/>
</dbReference>
<feature type="compositionally biased region" description="Polar residues" evidence="2">
    <location>
        <begin position="147"/>
        <end position="162"/>
    </location>
</feature>
<evidence type="ECO:0000313" key="3">
    <source>
        <dbReference type="EMBL" id="KAG5849474.1"/>
    </source>
</evidence>
<feature type="compositionally biased region" description="Pro residues" evidence="2">
    <location>
        <begin position="124"/>
        <end position="133"/>
    </location>
</feature>
<accession>A0A9D3MIL3</accession>